<reference evidence="1 2" key="1">
    <citation type="journal article" date="2017" name="Int. J. Syst. Evol. Microbiol.">
        <title>Rouxiella badensis sp. nov. and Rouxiella silvae sp. nov. isolated from peat bog soil in Germany and emendation of the genus description.</title>
        <authorList>
            <person name="Le Fleche-Mateos A."/>
            <person name="Kugler J.H."/>
            <person name="Hansen S.H."/>
            <person name="Syldatk C."/>
            <person name="Hausmann R."/>
            <person name="Lomprez F."/>
            <person name="Vandenbogaert M."/>
            <person name="Manuguerra J.C."/>
            <person name="Grimont P.A."/>
        </authorList>
    </citation>
    <scope>NUCLEOTIDE SEQUENCE [LARGE SCALE GENOMIC DNA]</scope>
    <source>
        <strain evidence="1 2">213</strain>
    </source>
</reference>
<proteinExistence type="predicted"/>
<evidence type="ECO:0000313" key="1">
    <source>
        <dbReference type="EMBL" id="ORJ18875.1"/>
    </source>
</evidence>
<evidence type="ECO:0000313" key="2">
    <source>
        <dbReference type="Proteomes" id="UP000192722"/>
    </source>
</evidence>
<organism evidence="1 2">
    <name type="scientific">Rouxiella silvae</name>
    <dbReference type="NCBI Taxonomy" id="1646373"/>
    <lineage>
        <taxon>Bacteria</taxon>
        <taxon>Pseudomonadati</taxon>
        <taxon>Pseudomonadota</taxon>
        <taxon>Gammaproteobacteria</taxon>
        <taxon>Enterobacterales</taxon>
        <taxon>Yersiniaceae</taxon>
        <taxon>Rouxiella</taxon>
    </lineage>
</organism>
<dbReference type="EMBL" id="MRWD01000083">
    <property type="protein sequence ID" value="ORJ18875.1"/>
    <property type="molecule type" value="Genomic_DNA"/>
</dbReference>
<dbReference type="Proteomes" id="UP000192722">
    <property type="component" value="Unassembled WGS sequence"/>
</dbReference>
<comment type="caution">
    <text evidence="1">The sequence shown here is derived from an EMBL/GenBank/DDBJ whole genome shotgun (WGS) entry which is preliminary data.</text>
</comment>
<name>A0ABX3TUH8_9GAMM</name>
<protein>
    <submittedName>
        <fullName evidence="1">Uncharacterized protein</fullName>
    </submittedName>
</protein>
<keyword evidence="2" id="KW-1185">Reference proteome</keyword>
<accession>A0ABX3TUH8</accession>
<gene>
    <name evidence="1" type="ORF">BS639_22995</name>
</gene>
<sequence length="76" mass="8899">MQARNRAVRRHHMKRLKAKRCRYNNAGYSWPEGATTLNVGKAYHTPCNCSCWMCGHQRYHLGMNIQEAKARAKHQD</sequence>